<gene>
    <name evidence="2" type="ORF">LEMA_P018240.1</name>
</gene>
<feature type="region of interest" description="Disordered" evidence="1">
    <location>
        <begin position="164"/>
        <end position="184"/>
    </location>
</feature>
<organism evidence="3">
    <name type="scientific">Leptosphaeria maculans (strain JN3 / isolate v23.1.3 / race Av1-4-5-6-7-8)</name>
    <name type="common">Blackleg fungus</name>
    <name type="synonym">Phoma lingam</name>
    <dbReference type="NCBI Taxonomy" id="985895"/>
    <lineage>
        <taxon>Eukaryota</taxon>
        <taxon>Fungi</taxon>
        <taxon>Dikarya</taxon>
        <taxon>Ascomycota</taxon>
        <taxon>Pezizomycotina</taxon>
        <taxon>Dothideomycetes</taxon>
        <taxon>Pleosporomycetidae</taxon>
        <taxon>Pleosporales</taxon>
        <taxon>Pleosporineae</taxon>
        <taxon>Leptosphaeriaceae</taxon>
        <taxon>Plenodomus</taxon>
        <taxon>Plenodomus lingam/Leptosphaeria maculans species complex</taxon>
    </lineage>
</organism>
<dbReference type="AlphaFoldDB" id="E5AAK3"/>
<evidence type="ECO:0000313" key="2">
    <source>
        <dbReference type="EMBL" id="CBY00694.1"/>
    </source>
</evidence>
<sequence>MAAHDSLAASPPARRIHSAFSEPLPPSHRDTDWMVASIHSGWRREALDQRCACVASSPGAPQWRILGHLGIAQGLLLIKPAVENCILHLSPQHSISRTTAWMAAKHAWRSSSRSGERAAKGVSSSQSRQGGGGCGWSVNVSIGPGPVSLFFHVMSPITLNQNNALRPPPFPNYSQSQSTDGRRHDGLSSCSYRLALMHIHKPFSMDNTILRDTRWPRIIDKSTPRPSLPRWRLSIGRPMRNTPFPFHRSREACHCRASFRLELSSG</sequence>
<accession>E5AAK3</accession>
<keyword evidence="3" id="KW-1185">Reference proteome</keyword>
<feature type="region of interest" description="Disordered" evidence="1">
    <location>
        <begin position="1"/>
        <end position="24"/>
    </location>
</feature>
<evidence type="ECO:0000256" key="1">
    <source>
        <dbReference type="SAM" id="MobiDB-lite"/>
    </source>
</evidence>
<name>E5AAK3_LEPMJ</name>
<dbReference type="OrthoDB" id="10628614at2759"/>
<reference evidence="3" key="1">
    <citation type="journal article" date="2011" name="Nat. Commun.">
        <title>Effector diversification within compartments of the Leptosphaeria maculans genome affected by Repeat-Induced Point mutations.</title>
        <authorList>
            <person name="Rouxel T."/>
            <person name="Grandaubert J."/>
            <person name="Hane J.K."/>
            <person name="Hoede C."/>
            <person name="van de Wouw A.P."/>
            <person name="Couloux A."/>
            <person name="Dominguez V."/>
            <person name="Anthouard V."/>
            <person name="Bally P."/>
            <person name="Bourras S."/>
            <person name="Cozijnsen A.J."/>
            <person name="Ciuffetti L.M."/>
            <person name="Degrave A."/>
            <person name="Dilmaghani A."/>
            <person name="Duret L."/>
            <person name="Fudal I."/>
            <person name="Goodwin S.B."/>
            <person name="Gout L."/>
            <person name="Glaser N."/>
            <person name="Linglin J."/>
            <person name="Kema G.H.J."/>
            <person name="Lapalu N."/>
            <person name="Lawrence C.B."/>
            <person name="May K."/>
            <person name="Meyer M."/>
            <person name="Ollivier B."/>
            <person name="Poulain J."/>
            <person name="Schoch C.L."/>
            <person name="Simon A."/>
            <person name="Spatafora J.W."/>
            <person name="Stachowiak A."/>
            <person name="Turgeon B.G."/>
            <person name="Tyler B.M."/>
            <person name="Vincent D."/>
            <person name="Weissenbach J."/>
            <person name="Amselem J."/>
            <person name="Quesneville H."/>
            <person name="Oliver R.P."/>
            <person name="Wincker P."/>
            <person name="Balesdent M.-H."/>
            <person name="Howlett B.J."/>
        </authorList>
    </citation>
    <scope>NUCLEOTIDE SEQUENCE [LARGE SCALE GENOMIC DNA]</scope>
    <source>
        <strain evidence="3">JN3 / isolate v23.1.3 / race Av1-4-5-6-7-8</strain>
    </source>
</reference>
<feature type="region of interest" description="Disordered" evidence="1">
    <location>
        <begin position="112"/>
        <end position="133"/>
    </location>
</feature>
<dbReference type="VEuPathDB" id="FungiDB:LEMA_P018240.1"/>
<dbReference type="Proteomes" id="UP000002668">
    <property type="component" value="Genome"/>
</dbReference>
<evidence type="ECO:0000313" key="3">
    <source>
        <dbReference type="Proteomes" id="UP000002668"/>
    </source>
</evidence>
<protein>
    <submittedName>
        <fullName evidence="2">Predicted protein</fullName>
    </submittedName>
</protein>
<proteinExistence type="predicted"/>
<dbReference type="EMBL" id="FP929138">
    <property type="protein sequence ID" value="CBY00694.1"/>
    <property type="molecule type" value="Genomic_DNA"/>
</dbReference>
<dbReference type="HOGENOM" id="CLU_1046106_0_0_1"/>
<dbReference type="InParanoid" id="E5AAK3"/>